<sequence length="512" mass="52368">MAAFLRTLHRRRTRNAAAAAFLALAVVVVVFFLSVFVATRNEADIFFSGVAAASSSSPDSSSGGCRELQALDGDGARCRYLRAHAPCAPVGYVDYLRLLYCGFGRAPWLGYAALALWLLVLFYLLGDTASAYFCASLEGLSAVLRLPPAIAGVTLLSLGNGAPDVLSSVVAFAAGARGGDGGGGGGEDAGDVGLSGVLGGALFVSTVVAGVVAIVAGRRGGGEPVIIERRGFVRDVCFLLVALCYLLAVLLTGAVTVWSAASFLSLYAGYVLLVWTSHCCANASDELEVDDTKQPTSDLAAPLLVVDDDDASPPPLPVSSSSKPTSAPRTFARRLVDLLHSPLYLPRRLTIPDIAAHRWSKPTALFALLVSIGVAAGVEAGVLGATVLAWGNSLGDLVADVALATRRGDGGAGAQTAVAGCYAAPAFNTVVGLGLSLTVAAGARHPEAYAVEGGAAVYVAVGFLAAALVWAVAVLPARGMRLDAVLGVGLLVIYFVFLCVSLAILTPLPSPH</sequence>
<evidence type="ECO:0000256" key="6">
    <source>
        <dbReference type="ARBA" id="ARBA00023053"/>
    </source>
</evidence>
<accession>A2ZMX6</accession>
<feature type="transmembrane region" description="Helical" evidence="10">
    <location>
        <begin position="16"/>
        <end position="38"/>
    </location>
</feature>
<feature type="domain" description="Sodium/calcium exchanger membrane region" evidence="11">
    <location>
        <begin position="115"/>
        <end position="275"/>
    </location>
</feature>
<dbReference type="GO" id="GO:0008324">
    <property type="term" value="F:monoatomic cation transmembrane transporter activity"/>
    <property type="evidence" value="ECO:0007669"/>
    <property type="project" value="TreeGrafter"/>
</dbReference>
<keyword evidence="2" id="KW-0813">Transport</keyword>
<keyword evidence="8" id="KW-0739">Sodium transport</keyword>
<dbReference type="InterPro" id="IPR044880">
    <property type="entry name" value="NCX_ion-bd_dom_sf"/>
</dbReference>
<feature type="transmembrane region" description="Helical" evidence="10">
    <location>
        <begin position="137"/>
        <end position="158"/>
    </location>
</feature>
<dbReference type="STRING" id="39946.A2ZMX6"/>
<feature type="transmembrane region" description="Helical" evidence="10">
    <location>
        <begin position="365"/>
        <end position="390"/>
    </location>
</feature>
<dbReference type="AlphaFoldDB" id="A2ZMX6"/>
<evidence type="ECO:0000256" key="5">
    <source>
        <dbReference type="ARBA" id="ARBA00022989"/>
    </source>
</evidence>
<feature type="transmembrane region" description="Helical" evidence="10">
    <location>
        <begin position="236"/>
        <end position="258"/>
    </location>
</feature>
<gene>
    <name evidence="12" type="ORF">OsI_39183</name>
</gene>
<comment type="subcellular location">
    <subcellularLocation>
        <location evidence="1">Membrane</location>
        <topology evidence="1">Multi-pass membrane protein</topology>
    </subcellularLocation>
</comment>
<keyword evidence="7 10" id="KW-0472">Membrane</keyword>
<evidence type="ECO:0000256" key="8">
    <source>
        <dbReference type="ARBA" id="ARBA00023201"/>
    </source>
</evidence>
<dbReference type="Pfam" id="PF01699">
    <property type="entry name" value="Na_Ca_ex"/>
    <property type="match status" value="2"/>
</dbReference>
<evidence type="ECO:0000259" key="11">
    <source>
        <dbReference type="Pfam" id="PF01699"/>
    </source>
</evidence>
<name>A2ZMX6_ORYSI</name>
<dbReference type="InterPro" id="IPR004837">
    <property type="entry name" value="NaCa_Exmemb"/>
</dbReference>
<evidence type="ECO:0000313" key="13">
    <source>
        <dbReference type="Proteomes" id="UP000007015"/>
    </source>
</evidence>
<evidence type="ECO:0000256" key="4">
    <source>
        <dbReference type="ARBA" id="ARBA00022692"/>
    </source>
</evidence>
<protein>
    <recommendedName>
        <fullName evidence="11">Sodium/calcium exchanger membrane region domain-containing protein</fullName>
    </recommendedName>
</protein>
<comment type="similarity">
    <text evidence="9">Belongs to the Ca(2+):cation antiporter (CaCA) (TC 2.A.19) family. Cation/calcium exchanger (CCX) subfamily.</text>
</comment>
<dbReference type="HOGENOM" id="CLU_004979_1_2_1"/>
<proteinExistence type="inferred from homology"/>
<keyword evidence="13" id="KW-1185">Reference proteome</keyword>
<dbReference type="InterPro" id="IPR051359">
    <property type="entry name" value="CaCA_antiporter"/>
</dbReference>
<keyword evidence="4 10" id="KW-0812">Transmembrane</keyword>
<dbReference type="GO" id="GO:0015297">
    <property type="term" value="F:antiporter activity"/>
    <property type="evidence" value="ECO:0007669"/>
    <property type="project" value="UniProtKB-KW"/>
</dbReference>
<feature type="transmembrane region" description="Helical" evidence="10">
    <location>
        <begin position="484"/>
        <end position="505"/>
    </location>
</feature>
<keyword evidence="8" id="KW-0406">Ion transport</keyword>
<evidence type="ECO:0000256" key="10">
    <source>
        <dbReference type="SAM" id="Phobius"/>
    </source>
</evidence>
<dbReference type="Gene3D" id="1.20.1420.30">
    <property type="entry name" value="NCX, central ion-binding region"/>
    <property type="match status" value="2"/>
</dbReference>
<feature type="transmembrane region" description="Helical" evidence="10">
    <location>
        <begin position="455"/>
        <end position="477"/>
    </location>
</feature>
<keyword evidence="5 10" id="KW-1133">Transmembrane helix</keyword>
<feature type="domain" description="Sodium/calcium exchanger membrane region" evidence="11">
    <location>
        <begin position="365"/>
        <end position="502"/>
    </location>
</feature>
<evidence type="ECO:0000256" key="7">
    <source>
        <dbReference type="ARBA" id="ARBA00023136"/>
    </source>
</evidence>
<evidence type="ECO:0000256" key="2">
    <source>
        <dbReference type="ARBA" id="ARBA00022448"/>
    </source>
</evidence>
<dbReference type="GO" id="GO:0006814">
    <property type="term" value="P:sodium ion transport"/>
    <property type="evidence" value="ECO:0007669"/>
    <property type="project" value="UniProtKB-KW"/>
</dbReference>
<dbReference type="PANTHER" id="PTHR12266">
    <property type="entry name" value="NA+/CA2+ K+ INDEPENDENT EXCHANGER"/>
    <property type="match status" value="1"/>
</dbReference>
<evidence type="ECO:0000256" key="3">
    <source>
        <dbReference type="ARBA" id="ARBA00022449"/>
    </source>
</evidence>
<dbReference type="GO" id="GO:0016020">
    <property type="term" value="C:membrane"/>
    <property type="evidence" value="ECO:0007669"/>
    <property type="project" value="UniProtKB-SubCell"/>
</dbReference>
<organism evidence="12 13">
    <name type="scientific">Oryza sativa subsp. indica</name>
    <name type="common">Rice</name>
    <dbReference type="NCBI Taxonomy" id="39946"/>
    <lineage>
        <taxon>Eukaryota</taxon>
        <taxon>Viridiplantae</taxon>
        <taxon>Streptophyta</taxon>
        <taxon>Embryophyta</taxon>
        <taxon>Tracheophyta</taxon>
        <taxon>Spermatophyta</taxon>
        <taxon>Magnoliopsida</taxon>
        <taxon>Liliopsida</taxon>
        <taxon>Poales</taxon>
        <taxon>Poaceae</taxon>
        <taxon>BOP clade</taxon>
        <taxon>Oryzoideae</taxon>
        <taxon>Oryzeae</taxon>
        <taxon>Oryzinae</taxon>
        <taxon>Oryza</taxon>
        <taxon>Oryza sativa</taxon>
    </lineage>
</organism>
<dbReference type="Gramene" id="BGIOSGA037830-TA">
    <property type="protein sequence ID" value="BGIOSGA037830-PA"/>
    <property type="gene ID" value="BGIOSGA037830"/>
</dbReference>
<evidence type="ECO:0000256" key="1">
    <source>
        <dbReference type="ARBA" id="ARBA00004141"/>
    </source>
</evidence>
<dbReference type="EMBL" id="CM000137">
    <property type="protein sequence ID" value="EAY83960.1"/>
    <property type="molecule type" value="Genomic_DNA"/>
</dbReference>
<dbReference type="Proteomes" id="UP000007015">
    <property type="component" value="Chromosome 12"/>
</dbReference>
<evidence type="ECO:0000313" key="12">
    <source>
        <dbReference type="EMBL" id="EAY83960.1"/>
    </source>
</evidence>
<reference evidence="12 13" key="1">
    <citation type="journal article" date="2005" name="PLoS Biol.">
        <title>The genomes of Oryza sativa: a history of duplications.</title>
        <authorList>
            <person name="Yu J."/>
            <person name="Wang J."/>
            <person name="Lin W."/>
            <person name="Li S."/>
            <person name="Li H."/>
            <person name="Zhou J."/>
            <person name="Ni P."/>
            <person name="Dong W."/>
            <person name="Hu S."/>
            <person name="Zeng C."/>
            <person name="Zhang J."/>
            <person name="Zhang Y."/>
            <person name="Li R."/>
            <person name="Xu Z."/>
            <person name="Li S."/>
            <person name="Li X."/>
            <person name="Zheng H."/>
            <person name="Cong L."/>
            <person name="Lin L."/>
            <person name="Yin J."/>
            <person name="Geng J."/>
            <person name="Li G."/>
            <person name="Shi J."/>
            <person name="Liu J."/>
            <person name="Lv H."/>
            <person name="Li J."/>
            <person name="Wang J."/>
            <person name="Deng Y."/>
            <person name="Ran L."/>
            <person name="Shi X."/>
            <person name="Wang X."/>
            <person name="Wu Q."/>
            <person name="Li C."/>
            <person name="Ren X."/>
            <person name="Wang J."/>
            <person name="Wang X."/>
            <person name="Li D."/>
            <person name="Liu D."/>
            <person name="Zhang X."/>
            <person name="Ji Z."/>
            <person name="Zhao W."/>
            <person name="Sun Y."/>
            <person name="Zhang Z."/>
            <person name="Bao J."/>
            <person name="Han Y."/>
            <person name="Dong L."/>
            <person name="Ji J."/>
            <person name="Chen P."/>
            <person name="Wu S."/>
            <person name="Liu J."/>
            <person name="Xiao Y."/>
            <person name="Bu D."/>
            <person name="Tan J."/>
            <person name="Yang L."/>
            <person name="Ye C."/>
            <person name="Zhang J."/>
            <person name="Xu J."/>
            <person name="Zhou Y."/>
            <person name="Yu Y."/>
            <person name="Zhang B."/>
            <person name="Zhuang S."/>
            <person name="Wei H."/>
            <person name="Liu B."/>
            <person name="Lei M."/>
            <person name="Yu H."/>
            <person name="Li Y."/>
            <person name="Xu H."/>
            <person name="Wei S."/>
            <person name="He X."/>
            <person name="Fang L."/>
            <person name="Zhang Z."/>
            <person name="Zhang Y."/>
            <person name="Huang X."/>
            <person name="Su Z."/>
            <person name="Tong W."/>
            <person name="Li J."/>
            <person name="Tong Z."/>
            <person name="Li S."/>
            <person name="Ye J."/>
            <person name="Wang L."/>
            <person name="Fang L."/>
            <person name="Lei T."/>
            <person name="Chen C."/>
            <person name="Chen H."/>
            <person name="Xu Z."/>
            <person name="Li H."/>
            <person name="Huang H."/>
            <person name="Zhang F."/>
            <person name="Xu H."/>
            <person name="Li N."/>
            <person name="Zhao C."/>
            <person name="Li S."/>
            <person name="Dong L."/>
            <person name="Huang Y."/>
            <person name="Li L."/>
            <person name="Xi Y."/>
            <person name="Qi Q."/>
            <person name="Li W."/>
            <person name="Zhang B."/>
            <person name="Hu W."/>
            <person name="Zhang Y."/>
            <person name="Tian X."/>
            <person name="Jiao Y."/>
            <person name="Liang X."/>
            <person name="Jin J."/>
            <person name="Gao L."/>
            <person name="Zheng W."/>
            <person name="Hao B."/>
            <person name="Liu S."/>
            <person name="Wang W."/>
            <person name="Yuan L."/>
            <person name="Cao M."/>
            <person name="McDermott J."/>
            <person name="Samudrala R."/>
            <person name="Wang J."/>
            <person name="Wong G.K."/>
            <person name="Yang H."/>
        </authorList>
    </citation>
    <scope>NUCLEOTIDE SEQUENCE [LARGE SCALE GENOMIC DNA]</scope>
    <source>
        <strain evidence="13">cv. 93-11</strain>
    </source>
</reference>
<evidence type="ECO:0000256" key="9">
    <source>
        <dbReference type="ARBA" id="ARBA00038187"/>
    </source>
</evidence>
<keyword evidence="3" id="KW-0050">Antiport</keyword>
<dbReference type="OMA" id="LGYIVCP"/>
<dbReference type="PANTHER" id="PTHR12266:SF32">
    <property type="entry name" value="SODIUM_CALCIUM EXCHANGER MEMBRANE REGION DOMAIN-CONTAINING PROTEIN"/>
    <property type="match status" value="1"/>
</dbReference>
<keyword evidence="6" id="KW-0915">Sodium</keyword>
<feature type="transmembrane region" description="Helical" evidence="10">
    <location>
        <begin position="108"/>
        <end position="125"/>
    </location>
</feature>
<feature type="transmembrane region" description="Helical" evidence="10">
    <location>
        <begin position="197"/>
        <end position="216"/>
    </location>
</feature>